<keyword evidence="3" id="KW-1185">Reference proteome</keyword>
<evidence type="ECO:0000313" key="3">
    <source>
        <dbReference type="Proteomes" id="UP001159428"/>
    </source>
</evidence>
<evidence type="ECO:0000313" key="2">
    <source>
        <dbReference type="EMBL" id="CAH3132812.1"/>
    </source>
</evidence>
<dbReference type="Proteomes" id="UP001159428">
    <property type="component" value="Unassembled WGS sequence"/>
</dbReference>
<keyword evidence="1" id="KW-0472">Membrane</keyword>
<keyword evidence="1" id="KW-1133">Transmembrane helix</keyword>
<sequence length="148" mass="16948">MKIIFSILSWGGIQLFYNILRNSDLKKWDEILKAVLFFLILVIISIVLPLSYGIQFDFPDMFLFSCISACPLAITGKVLIPFFRTTHRCCTFQTLIFRFFQVSYIIVTLGCMGTAVWIFTAKATTDKTLTAEKSRDLNKNCAVVNFFD</sequence>
<reference evidence="2 3" key="1">
    <citation type="submission" date="2022-05" db="EMBL/GenBank/DDBJ databases">
        <authorList>
            <consortium name="Genoscope - CEA"/>
            <person name="William W."/>
        </authorList>
    </citation>
    <scope>NUCLEOTIDE SEQUENCE [LARGE SCALE GENOMIC DNA]</scope>
</reference>
<feature type="transmembrane region" description="Helical" evidence="1">
    <location>
        <begin position="62"/>
        <end position="83"/>
    </location>
</feature>
<keyword evidence="1" id="KW-0812">Transmembrane</keyword>
<accession>A0AAU9X0S4</accession>
<organism evidence="2 3">
    <name type="scientific">Pocillopora meandrina</name>
    <dbReference type="NCBI Taxonomy" id="46732"/>
    <lineage>
        <taxon>Eukaryota</taxon>
        <taxon>Metazoa</taxon>
        <taxon>Cnidaria</taxon>
        <taxon>Anthozoa</taxon>
        <taxon>Hexacorallia</taxon>
        <taxon>Scleractinia</taxon>
        <taxon>Astrocoeniina</taxon>
        <taxon>Pocilloporidae</taxon>
        <taxon>Pocillopora</taxon>
    </lineage>
</organism>
<proteinExistence type="predicted"/>
<name>A0AAU9X0S4_9CNID</name>
<protein>
    <submittedName>
        <fullName evidence="2">Uncharacterized protein</fullName>
    </submittedName>
</protein>
<comment type="caution">
    <text evidence="2">The sequence shown here is derived from an EMBL/GenBank/DDBJ whole genome shotgun (WGS) entry which is preliminary data.</text>
</comment>
<feature type="transmembrane region" description="Helical" evidence="1">
    <location>
        <begin position="31"/>
        <end position="50"/>
    </location>
</feature>
<gene>
    <name evidence="2" type="ORF">PMEA_00015217</name>
</gene>
<evidence type="ECO:0000256" key="1">
    <source>
        <dbReference type="SAM" id="Phobius"/>
    </source>
</evidence>
<feature type="transmembrane region" description="Helical" evidence="1">
    <location>
        <begin position="95"/>
        <end position="119"/>
    </location>
</feature>
<dbReference type="AlphaFoldDB" id="A0AAU9X0S4"/>
<dbReference type="EMBL" id="CALNXJ010000027">
    <property type="protein sequence ID" value="CAH3132812.1"/>
    <property type="molecule type" value="Genomic_DNA"/>
</dbReference>